<evidence type="ECO:0000256" key="6">
    <source>
        <dbReference type="SAM" id="MobiDB-lite"/>
    </source>
</evidence>
<evidence type="ECO:0000256" key="4">
    <source>
        <dbReference type="ARBA" id="ARBA00022989"/>
    </source>
</evidence>
<feature type="transmembrane region" description="Helical" evidence="7">
    <location>
        <begin position="246"/>
        <end position="269"/>
    </location>
</feature>
<dbReference type="PANTHER" id="PTHR36115">
    <property type="entry name" value="PROLINE-RICH ANTIGEN HOMOLOG-RELATED"/>
    <property type="match status" value="1"/>
</dbReference>
<comment type="subcellular location">
    <subcellularLocation>
        <location evidence="1">Cell membrane</location>
        <topology evidence="1">Multi-pass membrane protein</topology>
    </subcellularLocation>
</comment>
<organism evidence="10 11">
    <name type="scientific">Nostocoides veronense</name>
    <dbReference type="NCBI Taxonomy" id="330836"/>
    <lineage>
        <taxon>Bacteria</taxon>
        <taxon>Bacillati</taxon>
        <taxon>Actinomycetota</taxon>
        <taxon>Actinomycetes</taxon>
        <taxon>Micrococcales</taxon>
        <taxon>Intrasporangiaceae</taxon>
        <taxon>Nostocoides</taxon>
    </lineage>
</organism>
<dbReference type="EMBL" id="BAAAPO010000016">
    <property type="protein sequence ID" value="GAA1786984.1"/>
    <property type="molecule type" value="Genomic_DNA"/>
</dbReference>
<evidence type="ECO:0000256" key="3">
    <source>
        <dbReference type="ARBA" id="ARBA00022692"/>
    </source>
</evidence>
<accession>A0ABN2LFX1</accession>
<evidence type="ECO:0000259" key="9">
    <source>
        <dbReference type="Pfam" id="PF10708"/>
    </source>
</evidence>
<feature type="transmembrane region" description="Helical" evidence="7">
    <location>
        <begin position="193"/>
        <end position="214"/>
    </location>
</feature>
<evidence type="ECO:0000256" key="2">
    <source>
        <dbReference type="ARBA" id="ARBA00022475"/>
    </source>
</evidence>
<dbReference type="InterPro" id="IPR051791">
    <property type="entry name" value="Pra-immunoreactive"/>
</dbReference>
<evidence type="ECO:0000259" key="8">
    <source>
        <dbReference type="Pfam" id="PF06271"/>
    </source>
</evidence>
<feature type="domain" description="RDD" evidence="8">
    <location>
        <begin position="124"/>
        <end position="292"/>
    </location>
</feature>
<keyword evidence="4 7" id="KW-1133">Transmembrane helix</keyword>
<dbReference type="Proteomes" id="UP001499938">
    <property type="component" value="Unassembled WGS sequence"/>
</dbReference>
<feature type="domain" description="DUF2510" evidence="9">
    <location>
        <begin position="7"/>
        <end position="36"/>
    </location>
</feature>
<feature type="region of interest" description="Disordered" evidence="6">
    <location>
        <begin position="31"/>
        <end position="114"/>
    </location>
</feature>
<dbReference type="Pfam" id="PF06271">
    <property type="entry name" value="RDD"/>
    <property type="match status" value="1"/>
</dbReference>
<dbReference type="RefSeq" id="WP_344082142.1">
    <property type="nucleotide sequence ID" value="NZ_BAAAPO010000016.1"/>
</dbReference>
<feature type="transmembrane region" description="Helical" evidence="7">
    <location>
        <begin position="134"/>
        <end position="154"/>
    </location>
</feature>
<evidence type="ECO:0000313" key="10">
    <source>
        <dbReference type="EMBL" id="GAA1786984.1"/>
    </source>
</evidence>
<name>A0ABN2LFX1_9MICO</name>
<evidence type="ECO:0000313" key="11">
    <source>
        <dbReference type="Proteomes" id="UP001499938"/>
    </source>
</evidence>
<keyword evidence="5 7" id="KW-0472">Membrane</keyword>
<proteinExistence type="predicted"/>
<reference evidence="10 11" key="1">
    <citation type="journal article" date="2019" name="Int. J. Syst. Evol. Microbiol.">
        <title>The Global Catalogue of Microorganisms (GCM) 10K type strain sequencing project: providing services to taxonomists for standard genome sequencing and annotation.</title>
        <authorList>
            <consortium name="The Broad Institute Genomics Platform"/>
            <consortium name="The Broad Institute Genome Sequencing Center for Infectious Disease"/>
            <person name="Wu L."/>
            <person name="Ma J."/>
        </authorList>
    </citation>
    <scope>NUCLEOTIDE SEQUENCE [LARGE SCALE GENOMIC DNA]</scope>
    <source>
        <strain evidence="10 11">JCM 15592</strain>
    </source>
</reference>
<evidence type="ECO:0008006" key="12">
    <source>
        <dbReference type="Google" id="ProtNLM"/>
    </source>
</evidence>
<gene>
    <name evidence="10" type="ORF">GCM10009811_10080</name>
</gene>
<dbReference type="Pfam" id="PF10708">
    <property type="entry name" value="DUF2510"/>
    <property type="match status" value="1"/>
</dbReference>
<protein>
    <recommendedName>
        <fullName evidence="12">RDD domain-containing protein</fullName>
    </recommendedName>
</protein>
<comment type="caution">
    <text evidence="10">The sequence shown here is derived from an EMBL/GenBank/DDBJ whole genome shotgun (WGS) entry which is preliminary data.</text>
</comment>
<dbReference type="InterPro" id="IPR010432">
    <property type="entry name" value="RDD"/>
</dbReference>
<sequence length="311" mass="33476">METPSTPGWYDDPEAADQLRYFDGVVWTRHTAPRTTRWTPPETSAPPAGPTAQVPPAAAGEDPYGWRGPSSAPPPQQTHWGAPPAGGVQQQWGQQPAPYGQQQPGWGPGMGYASGPATPDGVPLAGYWQRVGAYILDILLTGLLSSIFGGYFLLKALRPWIDDFVAAGNSSDDPKVFEDLLNSLSSYLTGRDFLTYVAITILVGLVYNVGFNTWRGATPGKMALRISVRERDKAGPLSLQVALRRYALTLAIAILGALPSGLSLLAMLLRVVDLLFPAFDGRRQALHDKIGGTNVVQGRQPKRAPKTPPQP</sequence>
<feature type="region of interest" description="Disordered" evidence="6">
    <location>
        <begin position="292"/>
        <end position="311"/>
    </location>
</feature>
<evidence type="ECO:0000256" key="1">
    <source>
        <dbReference type="ARBA" id="ARBA00004651"/>
    </source>
</evidence>
<keyword evidence="11" id="KW-1185">Reference proteome</keyword>
<evidence type="ECO:0000256" key="5">
    <source>
        <dbReference type="ARBA" id="ARBA00023136"/>
    </source>
</evidence>
<keyword evidence="3 7" id="KW-0812">Transmembrane</keyword>
<feature type="compositionally biased region" description="Polar residues" evidence="6">
    <location>
        <begin position="33"/>
        <end position="42"/>
    </location>
</feature>
<keyword evidence="2" id="KW-1003">Cell membrane</keyword>
<feature type="compositionally biased region" description="Low complexity" evidence="6">
    <location>
        <begin position="80"/>
        <end position="105"/>
    </location>
</feature>
<evidence type="ECO:0000256" key="7">
    <source>
        <dbReference type="SAM" id="Phobius"/>
    </source>
</evidence>
<dbReference type="InterPro" id="IPR018929">
    <property type="entry name" value="DUF2510"/>
</dbReference>